<keyword evidence="3 4" id="KW-0732">Signal</keyword>
<protein>
    <submittedName>
        <fullName evidence="6">Sugar ABC transporter substrate-binding protein</fullName>
    </submittedName>
</protein>
<name>A0ABS8DE44_9FIRM</name>
<comment type="caution">
    <text evidence="6">The sequence shown here is derived from an EMBL/GenBank/DDBJ whole genome shotgun (WGS) entry which is preliminary data.</text>
</comment>
<feature type="domain" description="Periplasmic binding protein" evidence="5">
    <location>
        <begin position="48"/>
        <end position="302"/>
    </location>
</feature>
<feature type="chain" id="PRO_5045168694" evidence="4">
    <location>
        <begin position="25"/>
        <end position="330"/>
    </location>
</feature>
<evidence type="ECO:0000256" key="4">
    <source>
        <dbReference type="SAM" id="SignalP"/>
    </source>
</evidence>
<dbReference type="Proteomes" id="UP001299546">
    <property type="component" value="Unassembled WGS sequence"/>
</dbReference>
<gene>
    <name evidence="6" type="ORF">LIZ65_05275</name>
</gene>
<comment type="subcellular location">
    <subcellularLocation>
        <location evidence="1">Cell envelope</location>
    </subcellularLocation>
</comment>
<evidence type="ECO:0000256" key="1">
    <source>
        <dbReference type="ARBA" id="ARBA00004196"/>
    </source>
</evidence>
<organism evidence="6 7">
    <name type="scientific">Bariatricus massiliensis</name>
    <dbReference type="NCBI Taxonomy" id="1745713"/>
    <lineage>
        <taxon>Bacteria</taxon>
        <taxon>Bacillati</taxon>
        <taxon>Bacillota</taxon>
        <taxon>Clostridia</taxon>
        <taxon>Lachnospirales</taxon>
        <taxon>Lachnospiraceae</taxon>
        <taxon>Bariatricus</taxon>
    </lineage>
</organism>
<dbReference type="EMBL" id="JAJCIS010000002">
    <property type="protein sequence ID" value="MCB7386692.1"/>
    <property type="molecule type" value="Genomic_DNA"/>
</dbReference>
<dbReference type="RefSeq" id="WP_066736504.1">
    <property type="nucleotide sequence ID" value="NZ_JAJCIQ010000002.1"/>
</dbReference>
<dbReference type="PANTHER" id="PTHR46847">
    <property type="entry name" value="D-ALLOSE-BINDING PERIPLASMIC PROTEIN-RELATED"/>
    <property type="match status" value="1"/>
</dbReference>
<dbReference type="SUPFAM" id="SSF53822">
    <property type="entry name" value="Periplasmic binding protein-like I"/>
    <property type="match status" value="1"/>
</dbReference>
<dbReference type="CDD" id="cd01536">
    <property type="entry name" value="PBP1_ABC_sugar_binding-like"/>
    <property type="match status" value="1"/>
</dbReference>
<dbReference type="PROSITE" id="PS51257">
    <property type="entry name" value="PROKAR_LIPOPROTEIN"/>
    <property type="match status" value="1"/>
</dbReference>
<dbReference type="Pfam" id="PF13407">
    <property type="entry name" value="Peripla_BP_4"/>
    <property type="match status" value="1"/>
</dbReference>
<dbReference type="Gene3D" id="3.40.50.2300">
    <property type="match status" value="2"/>
</dbReference>
<dbReference type="PANTHER" id="PTHR46847:SF1">
    <property type="entry name" value="D-ALLOSE-BINDING PERIPLASMIC PROTEIN-RELATED"/>
    <property type="match status" value="1"/>
</dbReference>
<reference evidence="6 7" key="1">
    <citation type="submission" date="2021-10" db="EMBL/GenBank/DDBJ databases">
        <title>Collection of gut derived symbiotic bacterial strains cultured from healthy donors.</title>
        <authorList>
            <person name="Lin H."/>
            <person name="Littmann E."/>
            <person name="Kohout C."/>
            <person name="Pamer E.G."/>
        </authorList>
    </citation>
    <scope>NUCLEOTIDE SEQUENCE [LARGE SCALE GENOMIC DNA]</scope>
    <source>
        <strain evidence="6 7">DFI.1.165</strain>
    </source>
</reference>
<evidence type="ECO:0000256" key="3">
    <source>
        <dbReference type="ARBA" id="ARBA00022729"/>
    </source>
</evidence>
<dbReference type="InterPro" id="IPR028082">
    <property type="entry name" value="Peripla_BP_I"/>
</dbReference>
<dbReference type="InterPro" id="IPR025997">
    <property type="entry name" value="SBP_2_dom"/>
</dbReference>
<evidence type="ECO:0000259" key="5">
    <source>
        <dbReference type="Pfam" id="PF13407"/>
    </source>
</evidence>
<comment type="similarity">
    <text evidence="2">Belongs to the bacterial solute-binding protein 2 family.</text>
</comment>
<keyword evidence="7" id="KW-1185">Reference proteome</keyword>
<accession>A0ABS8DE44</accession>
<evidence type="ECO:0000256" key="2">
    <source>
        <dbReference type="ARBA" id="ARBA00007639"/>
    </source>
</evidence>
<feature type="signal peptide" evidence="4">
    <location>
        <begin position="1"/>
        <end position="24"/>
    </location>
</feature>
<evidence type="ECO:0000313" key="6">
    <source>
        <dbReference type="EMBL" id="MCB7386692.1"/>
    </source>
</evidence>
<evidence type="ECO:0000313" key="7">
    <source>
        <dbReference type="Proteomes" id="UP001299546"/>
    </source>
</evidence>
<proteinExistence type="inferred from homology"/>
<sequence length="330" mass="35977">MKKRSKCISIICCVALLIACFAGCKSEKSNVDAKTEKTETKGSKGFIGITTSMYTNEAIGRMCDIIAENMEAEGYTVQISDANFDQALQTSQIEDFISQDASLIVIEACDSVGVKSAYEKCRDAGIPTISVSQVLDETVADLPTGVFTLDNYKGGWIVGEEVAKQMNYEGSVCVITYDVAYVCRERSNGFKDALAQYEGIKVLESFDGICTEDEAMKKTEDWLQQFSQIDAIYGSNTNAATGIAAALRTAGLEESILVCDVDGQPADLRNMENGAVDVIAVGPILELAEETSEAAKQILETGKCKEDPKLQFSLCTKENLDKWKEYWGMN</sequence>